<dbReference type="AlphaFoldDB" id="A0A6J7Q880"/>
<feature type="transmembrane region" description="Helical" evidence="7">
    <location>
        <begin position="46"/>
        <end position="70"/>
    </location>
</feature>
<feature type="transmembrane region" description="Helical" evidence="7">
    <location>
        <begin position="229"/>
        <end position="255"/>
    </location>
</feature>
<feature type="transmembrane region" description="Helical" evidence="7">
    <location>
        <begin position="261"/>
        <end position="280"/>
    </location>
</feature>
<comment type="subcellular location">
    <subcellularLocation>
        <location evidence="1">Cell membrane</location>
        <topology evidence="1">Multi-pass membrane protein</topology>
    </subcellularLocation>
</comment>
<evidence type="ECO:0000256" key="5">
    <source>
        <dbReference type="ARBA" id="ARBA00022989"/>
    </source>
</evidence>
<evidence type="ECO:0000256" key="1">
    <source>
        <dbReference type="ARBA" id="ARBA00004651"/>
    </source>
</evidence>
<feature type="transmembrane region" description="Helical" evidence="7">
    <location>
        <begin position="77"/>
        <end position="98"/>
    </location>
</feature>
<dbReference type="GO" id="GO:0005886">
    <property type="term" value="C:plasma membrane"/>
    <property type="evidence" value="ECO:0007669"/>
    <property type="project" value="UniProtKB-SubCell"/>
</dbReference>
<evidence type="ECO:0000313" key="9">
    <source>
        <dbReference type="EMBL" id="CAB4545525.1"/>
    </source>
</evidence>
<feature type="transmembrane region" description="Helical" evidence="7">
    <location>
        <begin position="315"/>
        <end position="336"/>
    </location>
</feature>
<dbReference type="EMBL" id="CAFBPH010000107">
    <property type="protein sequence ID" value="CAB5013768.1"/>
    <property type="molecule type" value="Genomic_DNA"/>
</dbReference>
<organism evidence="10">
    <name type="scientific">freshwater metagenome</name>
    <dbReference type="NCBI Taxonomy" id="449393"/>
    <lineage>
        <taxon>unclassified sequences</taxon>
        <taxon>metagenomes</taxon>
        <taxon>ecological metagenomes</taxon>
    </lineage>
</organism>
<protein>
    <submittedName>
        <fullName evidence="10">Unannotated protein</fullName>
    </submittedName>
</protein>
<reference evidence="10" key="1">
    <citation type="submission" date="2020-05" db="EMBL/GenBank/DDBJ databases">
        <authorList>
            <person name="Chiriac C."/>
            <person name="Salcher M."/>
            <person name="Ghai R."/>
            <person name="Kavagutti S V."/>
        </authorList>
    </citation>
    <scope>NUCLEOTIDE SEQUENCE</scope>
</reference>
<keyword evidence="3" id="KW-1003">Cell membrane</keyword>
<name>A0A6J7Q880_9ZZZZ</name>
<evidence type="ECO:0000256" key="7">
    <source>
        <dbReference type="SAM" id="Phobius"/>
    </source>
</evidence>
<keyword evidence="6 7" id="KW-0472">Membrane</keyword>
<sequence length="410" mass="44529">MKSRFDLSLGPAFDRIWVASMTTNLADGLLKVAAPLLAVTLTDSPLLISLMSALVMLPWLFFAIPIGGLVDRVDRRLALAGANATRFLITAMVALLIATDSMTIYWLYLATFVIGICEVLVDTTAQSLIPQVVEEKNLERANSRLQVAETVIQEFIGAPISGLLYSIAIVIPFIANSAGFVIATILILLVPSQLVKDLNKSSERKESTFKEDLSIGLKFMFAHKRIRKIVFITTSIGFFASLSTSTTVLFILKVINVPAHSFGLIMAIQGGGGVLGGLLAPRLSTRWGRGPVMAISITTSCISMIATGFSTNVYLFLLFSFAIGFFITNWNILLMASYQTMIPNELFGRVHGARRTFVWGLMPIGSLVGGWIATMDLRLPFIVGGLGATLICLASFRFIYSLDTAQVEAP</sequence>
<dbReference type="SUPFAM" id="SSF103473">
    <property type="entry name" value="MFS general substrate transporter"/>
    <property type="match status" value="1"/>
</dbReference>
<dbReference type="InterPro" id="IPR036259">
    <property type="entry name" value="MFS_trans_sf"/>
</dbReference>
<feature type="domain" description="Major facilitator superfamily (MFS) profile" evidence="8">
    <location>
        <begin position="12"/>
        <end position="403"/>
    </location>
</feature>
<keyword evidence="2" id="KW-0813">Transport</keyword>
<feature type="transmembrane region" description="Helical" evidence="7">
    <location>
        <begin position="379"/>
        <end position="400"/>
    </location>
</feature>
<accession>A0A6J7Q880</accession>
<dbReference type="CDD" id="cd06173">
    <property type="entry name" value="MFS_MefA_like"/>
    <property type="match status" value="1"/>
</dbReference>
<evidence type="ECO:0000313" key="10">
    <source>
        <dbReference type="EMBL" id="CAB5013768.1"/>
    </source>
</evidence>
<dbReference type="PANTHER" id="PTHR23513">
    <property type="entry name" value="INTEGRAL MEMBRANE EFFLUX PROTEIN-RELATED"/>
    <property type="match status" value="1"/>
</dbReference>
<keyword evidence="5 7" id="KW-1133">Transmembrane helix</keyword>
<gene>
    <name evidence="9" type="ORF">UFOPK1438_00734</name>
    <name evidence="10" type="ORF">UFOPK4087_00578</name>
</gene>
<dbReference type="EMBL" id="CAEZSM010000087">
    <property type="protein sequence ID" value="CAB4545525.1"/>
    <property type="molecule type" value="Genomic_DNA"/>
</dbReference>
<dbReference type="PROSITE" id="PS50850">
    <property type="entry name" value="MFS"/>
    <property type="match status" value="1"/>
</dbReference>
<keyword evidence="4 7" id="KW-0812">Transmembrane</keyword>
<dbReference type="Gene3D" id="1.20.1250.20">
    <property type="entry name" value="MFS general substrate transporter like domains"/>
    <property type="match status" value="1"/>
</dbReference>
<evidence type="ECO:0000256" key="6">
    <source>
        <dbReference type="ARBA" id="ARBA00023136"/>
    </source>
</evidence>
<feature type="transmembrane region" description="Helical" evidence="7">
    <location>
        <begin position="292"/>
        <end position="309"/>
    </location>
</feature>
<proteinExistence type="predicted"/>
<evidence type="ECO:0000256" key="2">
    <source>
        <dbReference type="ARBA" id="ARBA00022448"/>
    </source>
</evidence>
<dbReference type="Pfam" id="PF05977">
    <property type="entry name" value="MFS_3"/>
    <property type="match status" value="1"/>
</dbReference>
<evidence type="ECO:0000256" key="4">
    <source>
        <dbReference type="ARBA" id="ARBA00022692"/>
    </source>
</evidence>
<dbReference type="InterPro" id="IPR020846">
    <property type="entry name" value="MFS_dom"/>
</dbReference>
<dbReference type="GO" id="GO:0022857">
    <property type="term" value="F:transmembrane transporter activity"/>
    <property type="evidence" value="ECO:0007669"/>
    <property type="project" value="InterPro"/>
</dbReference>
<dbReference type="InterPro" id="IPR010290">
    <property type="entry name" value="TM_effector"/>
</dbReference>
<evidence type="ECO:0000259" key="8">
    <source>
        <dbReference type="PROSITE" id="PS50850"/>
    </source>
</evidence>
<dbReference type="PANTHER" id="PTHR23513:SF6">
    <property type="entry name" value="MAJOR FACILITATOR SUPERFAMILY ASSOCIATED DOMAIN-CONTAINING PROTEIN"/>
    <property type="match status" value="1"/>
</dbReference>
<feature type="transmembrane region" description="Helical" evidence="7">
    <location>
        <begin position="356"/>
        <end position="373"/>
    </location>
</feature>
<evidence type="ECO:0000256" key="3">
    <source>
        <dbReference type="ARBA" id="ARBA00022475"/>
    </source>
</evidence>
<feature type="transmembrane region" description="Helical" evidence="7">
    <location>
        <begin position="177"/>
        <end position="195"/>
    </location>
</feature>